<comment type="caution">
    <text evidence="13">The sequence shown here is derived from an EMBL/GenBank/DDBJ whole genome shotgun (WGS) entry which is preliminary data.</text>
</comment>
<dbReference type="EC" id="5.3.3.12" evidence="8"/>
<dbReference type="GO" id="GO:0050178">
    <property type="term" value="F:phenylpyruvate tautomerase activity"/>
    <property type="evidence" value="ECO:0007669"/>
    <property type="project" value="UniProtKB-EC"/>
</dbReference>
<name>V2X5U3_MONRO</name>
<dbReference type="EMBL" id="AWSO01000690">
    <property type="protein sequence ID" value="ESK88156.1"/>
    <property type="molecule type" value="Genomic_DNA"/>
</dbReference>
<evidence type="ECO:0000256" key="1">
    <source>
        <dbReference type="ARBA" id="ARBA00004613"/>
    </source>
</evidence>
<sequence length="105" mass="11218">MPILRLETNVKLAADTLGVPESLFAVTIYQQQPLSFAGTFDPAFVLTVTALGAGNPGVNKRCVQAFTKYLEETLGVSNDRGYIILTNPGSSYIGYKGDTTDVTLA</sequence>
<dbReference type="PANTHER" id="PTHR11954">
    <property type="entry name" value="D-DOPACHROME DECARBOXYLASE"/>
    <property type="match status" value="1"/>
</dbReference>
<evidence type="ECO:0000256" key="7">
    <source>
        <dbReference type="ARBA" id="ARBA00036823"/>
    </source>
</evidence>
<evidence type="ECO:0000256" key="6">
    <source>
        <dbReference type="ARBA" id="ARBA00036735"/>
    </source>
</evidence>
<keyword evidence="5" id="KW-0413">Isomerase</keyword>
<comment type="subcellular location">
    <subcellularLocation>
        <location evidence="1">Secreted</location>
    </subcellularLocation>
</comment>
<evidence type="ECO:0000313" key="14">
    <source>
        <dbReference type="Proteomes" id="UP000017559"/>
    </source>
</evidence>
<dbReference type="EC" id="5.3.2.1" evidence="9"/>
<evidence type="ECO:0000256" key="12">
    <source>
        <dbReference type="ARBA" id="ARBA00042730"/>
    </source>
</evidence>
<proteinExistence type="inferred from homology"/>
<dbReference type="STRING" id="1381753.V2X5U3"/>
<dbReference type="InterPro" id="IPR001398">
    <property type="entry name" value="Macrophage_inhib_fac"/>
</dbReference>
<dbReference type="GO" id="GO:0005615">
    <property type="term" value="C:extracellular space"/>
    <property type="evidence" value="ECO:0007669"/>
    <property type="project" value="UniProtKB-KW"/>
</dbReference>
<comment type="catalytic activity">
    <reaction evidence="7">
        <text>L-dopachrome = 5,6-dihydroxyindole-2-carboxylate</text>
        <dbReference type="Rhea" id="RHEA:13041"/>
        <dbReference type="ChEBI" id="CHEBI:16875"/>
        <dbReference type="ChEBI" id="CHEBI:57509"/>
        <dbReference type="EC" id="5.3.3.12"/>
    </reaction>
</comment>
<keyword evidence="3" id="KW-0202">Cytokine</keyword>
<gene>
    <name evidence="13" type="ORF">Moror_5555</name>
</gene>
<dbReference type="InterPro" id="IPR014347">
    <property type="entry name" value="Tautomerase/MIF_sf"/>
</dbReference>
<dbReference type="KEGG" id="mrr:Moror_5555"/>
<evidence type="ECO:0000313" key="13">
    <source>
        <dbReference type="EMBL" id="ESK88156.1"/>
    </source>
</evidence>
<dbReference type="SUPFAM" id="SSF55331">
    <property type="entry name" value="Tautomerase/MIF"/>
    <property type="match status" value="1"/>
</dbReference>
<evidence type="ECO:0000256" key="3">
    <source>
        <dbReference type="ARBA" id="ARBA00022514"/>
    </source>
</evidence>
<evidence type="ECO:0000256" key="5">
    <source>
        <dbReference type="ARBA" id="ARBA00023235"/>
    </source>
</evidence>
<accession>V2X5U3</accession>
<dbReference type="OrthoDB" id="255819at2759"/>
<evidence type="ECO:0000256" key="8">
    <source>
        <dbReference type="ARBA" id="ARBA00038932"/>
    </source>
</evidence>
<dbReference type="PANTHER" id="PTHR11954:SF6">
    <property type="entry name" value="MACROPHAGE MIGRATION INHIBITORY FACTOR"/>
    <property type="match status" value="1"/>
</dbReference>
<evidence type="ECO:0000256" key="11">
    <source>
        <dbReference type="ARBA" id="ARBA00041912"/>
    </source>
</evidence>
<keyword evidence="4" id="KW-0964">Secreted</keyword>
<evidence type="ECO:0000256" key="2">
    <source>
        <dbReference type="ARBA" id="ARBA00005851"/>
    </source>
</evidence>
<evidence type="ECO:0000256" key="4">
    <source>
        <dbReference type="ARBA" id="ARBA00022525"/>
    </source>
</evidence>
<dbReference type="HOGENOM" id="CLU_129906_1_0_1"/>
<evidence type="ECO:0000256" key="9">
    <source>
        <dbReference type="ARBA" id="ARBA00039086"/>
    </source>
</evidence>
<reference evidence="13 14" key="1">
    <citation type="journal article" date="2014" name="BMC Genomics">
        <title>Genome and secretome analysis of the hemibiotrophic fungal pathogen, Moniliophthora roreri, which causes frosty pod rot disease of cacao: mechanisms of the biotrophic and necrotrophic phases.</title>
        <authorList>
            <person name="Meinhardt L.W."/>
            <person name="Costa G.G.L."/>
            <person name="Thomazella D.P.T."/>
            <person name="Teixeira P.J.P.L."/>
            <person name="Carazzolle M.F."/>
            <person name="Schuster S.C."/>
            <person name="Carlson J.E."/>
            <person name="Guiltinan M.J."/>
            <person name="Mieczkowski P."/>
            <person name="Farmer A."/>
            <person name="Ramaraj T."/>
            <person name="Crozier J."/>
            <person name="Davis R.E."/>
            <person name="Shao J."/>
            <person name="Melnick R.L."/>
            <person name="Pereira G.A.G."/>
            <person name="Bailey B.A."/>
        </authorList>
    </citation>
    <scope>NUCLEOTIDE SEQUENCE [LARGE SCALE GENOMIC DNA]</scope>
    <source>
        <strain evidence="13 14">MCA 2997</strain>
    </source>
</reference>
<comment type="similarity">
    <text evidence="2">Belongs to the MIF family.</text>
</comment>
<dbReference type="Proteomes" id="UP000017559">
    <property type="component" value="Unassembled WGS sequence"/>
</dbReference>
<evidence type="ECO:0000256" key="10">
    <source>
        <dbReference type="ARBA" id="ARBA00041631"/>
    </source>
</evidence>
<organism evidence="13 14">
    <name type="scientific">Moniliophthora roreri (strain MCA 2997)</name>
    <name type="common">Cocoa frosty pod rot fungus</name>
    <name type="synonym">Crinipellis roreri</name>
    <dbReference type="NCBI Taxonomy" id="1381753"/>
    <lineage>
        <taxon>Eukaryota</taxon>
        <taxon>Fungi</taxon>
        <taxon>Dikarya</taxon>
        <taxon>Basidiomycota</taxon>
        <taxon>Agaricomycotina</taxon>
        <taxon>Agaricomycetes</taxon>
        <taxon>Agaricomycetidae</taxon>
        <taxon>Agaricales</taxon>
        <taxon>Marasmiineae</taxon>
        <taxon>Marasmiaceae</taxon>
        <taxon>Moniliophthora</taxon>
    </lineage>
</organism>
<dbReference type="Gene3D" id="3.30.429.10">
    <property type="entry name" value="Macrophage Migration Inhibitory Factor"/>
    <property type="match status" value="1"/>
</dbReference>
<comment type="catalytic activity">
    <reaction evidence="6">
        <text>3-phenylpyruvate = enol-phenylpyruvate</text>
        <dbReference type="Rhea" id="RHEA:17097"/>
        <dbReference type="ChEBI" id="CHEBI:16815"/>
        <dbReference type="ChEBI" id="CHEBI:18005"/>
        <dbReference type="EC" id="5.3.2.1"/>
    </reaction>
</comment>
<keyword evidence="14" id="KW-1185">Reference proteome</keyword>
<protein>
    <recommendedName>
        <fullName evidence="12">L-dopachrome isomerase</fullName>
        <ecNumber evidence="9">5.3.2.1</ecNumber>
        <ecNumber evidence="8">5.3.3.12</ecNumber>
    </recommendedName>
    <alternativeName>
        <fullName evidence="10">L-dopachrome tautomerase</fullName>
    </alternativeName>
    <alternativeName>
        <fullName evidence="11">Phenylpyruvate tautomerase</fullName>
    </alternativeName>
</protein>
<dbReference type="AlphaFoldDB" id="V2X5U3"/>
<dbReference type="GO" id="GO:0004167">
    <property type="term" value="F:dopachrome isomerase activity"/>
    <property type="evidence" value="ECO:0007669"/>
    <property type="project" value="UniProtKB-EC"/>
</dbReference>
<dbReference type="Pfam" id="PF01187">
    <property type="entry name" value="MIF"/>
    <property type="match status" value="1"/>
</dbReference>